<evidence type="ECO:0000313" key="3">
    <source>
        <dbReference type="Proteomes" id="UP000253772"/>
    </source>
</evidence>
<dbReference type="PROSITE" id="PS51197">
    <property type="entry name" value="HTH_RRF2_2"/>
    <property type="match status" value="1"/>
</dbReference>
<dbReference type="NCBIfam" id="TIGR00738">
    <property type="entry name" value="rrf2_super"/>
    <property type="match status" value="1"/>
</dbReference>
<dbReference type="InterPro" id="IPR036388">
    <property type="entry name" value="WH-like_DNA-bd_sf"/>
</dbReference>
<dbReference type="Proteomes" id="UP000253772">
    <property type="component" value="Chromosome c2"/>
</dbReference>
<organism evidence="2 3">
    <name type="scientific">Cupriavidus metallidurans</name>
    <dbReference type="NCBI Taxonomy" id="119219"/>
    <lineage>
        <taxon>Bacteria</taxon>
        <taxon>Pseudomonadati</taxon>
        <taxon>Pseudomonadota</taxon>
        <taxon>Betaproteobacteria</taxon>
        <taxon>Burkholderiales</taxon>
        <taxon>Burkholderiaceae</taxon>
        <taxon>Cupriavidus</taxon>
    </lineage>
</organism>
<evidence type="ECO:0000256" key="1">
    <source>
        <dbReference type="SAM" id="MobiDB-lite"/>
    </source>
</evidence>
<name>A0A482IZR2_9BURK</name>
<dbReference type="PANTHER" id="PTHR33221">
    <property type="entry name" value="WINGED HELIX-TURN-HELIX TRANSCRIPTIONAL REGULATOR, RRF2 FAMILY"/>
    <property type="match status" value="1"/>
</dbReference>
<dbReference type="OrthoDB" id="9800519at2"/>
<dbReference type="RefSeq" id="WP_017513322.1">
    <property type="nucleotide sequence ID" value="NZ_CP037901.1"/>
</dbReference>
<proteinExistence type="predicted"/>
<reference evidence="2 3" key="1">
    <citation type="submission" date="2019-03" db="EMBL/GenBank/DDBJ databases">
        <title>Comparative insights into the high quality Complete genome sequence of highly metal resistant Cupriavidus metallidurans strain BS1 isolated from a gold-copper mine.</title>
        <authorList>
            <person name="Mazhar H.S."/>
            <person name="Rensing C."/>
        </authorList>
    </citation>
    <scope>NUCLEOTIDE SEQUENCE [LARGE SCALE GENOMIC DNA]</scope>
    <source>
        <strain evidence="2 3">BS1</strain>
    </source>
</reference>
<sequence>MSFISTGVEYGLHCLLYLSRSQASVETASVRDLAELQGIPADYLAKLFTKLAKANLVVATEGIRGGFSLARPADKITVHDVVVAIDGDKPLFDCLEIRDRCAVFDDAPPAWATRGVCSIHAVMQSAEKAMRHELRQHTLLDIANRAIDKAPNSYGTQVVQWLTTRSVNRRGEKSEESLPPARKSVRTRNRA</sequence>
<dbReference type="GO" id="GO:0003700">
    <property type="term" value="F:DNA-binding transcription factor activity"/>
    <property type="evidence" value="ECO:0007669"/>
    <property type="project" value="TreeGrafter"/>
</dbReference>
<gene>
    <name evidence="2" type="ORF">DDF84_020985</name>
</gene>
<dbReference type="InterPro" id="IPR036390">
    <property type="entry name" value="WH_DNA-bd_sf"/>
</dbReference>
<protein>
    <submittedName>
        <fullName evidence="2">Rrf2 family transcriptional regulator</fullName>
    </submittedName>
</protein>
<dbReference type="AlphaFoldDB" id="A0A482IZR2"/>
<dbReference type="Pfam" id="PF02082">
    <property type="entry name" value="Rrf2"/>
    <property type="match status" value="1"/>
</dbReference>
<dbReference type="EMBL" id="CP037901">
    <property type="protein sequence ID" value="QBP12240.1"/>
    <property type="molecule type" value="Genomic_DNA"/>
</dbReference>
<dbReference type="InterPro" id="IPR000944">
    <property type="entry name" value="Tscrpt_reg_Rrf2"/>
</dbReference>
<evidence type="ECO:0000313" key="2">
    <source>
        <dbReference type="EMBL" id="QBP12240.1"/>
    </source>
</evidence>
<feature type="region of interest" description="Disordered" evidence="1">
    <location>
        <begin position="169"/>
        <end position="191"/>
    </location>
</feature>
<dbReference type="GO" id="GO:0005829">
    <property type="term" value="C:cytosol"/>
    <property type="evidence" value="ECO:0007669"/>
    <property type="project" value="TreeGrafter"/>
</dbReference>
<dbReference type="PANTHER" id="PTHR33221:SF13">
    <property type="entry name" value="TRANSCRIPTIONAL REGULATOR-RELATED"/>
    <property type="match status" value="1"/>
</dbReference>
<dbReference type="Gene3D" id="1.10.10.10">
    <property type="entry name" value="Winged helix-like DNA-binding domain superfamily/Winged helix DNA-binding domain"/>
    <property type="match status" value="1"/>
</dbReference>
<dbReference type="SUPFAM" id="SSF46785">
    <property type="entry name" value="Winged helix' DNA-binding domain"/>
    <property type="match status" value="1"/>
</dbReference>
<accession>A0A482IZR2</accession>